<dbReference type="PIRSF" id="PIRSF021774">
    <property type="entry name" value="UCP021774"/>
    <property type="match status" value="1"/>
</dbReference>
<evidence type="ECO:0000313" key="2">
    <source>
        <dbReference type="EMBL" id="AAC06817.1"/>
    </source>
</evidence>
<dbReference type="HOGENOM" id="CLU_126998_2_0_0"/>
<dbReference type="PANTHER" id="PTHR38342:SF1">
    <property type="entry name" value="SLR5037 PROTEIN"/>
    <property type="match status" value="1"/>
</dbReference>
<dbReference type="InParanoid" id="O66857"/>
<dbReference type="CDD" id="cd14797">
    <property type="entry name" value="DUF302"/>
    <property type="match status" value="1"/>
</dbReference>
<evidence type="ECO:0000313" key="3">
    <source>
        <dbReference type="Proteomes" id="UP000000798"/>
    </source>
</evidence>
<dbReference type="AlphaFoldDB" id="O66857"/>
<reference evidence="2 3" key="1">
    <citation type="journal article" date="1998" name="Nature">
        <title>The complete genome of the hyperthermophilic bacterium Aquifex aeolicus.</title>
        <authorList>
            <person name="Deckert G."/>
            <person name="Warren P.V."/>
            <person name="Gaasterland T."/>
            <person name="Young W.G."/>
            <person name="Lenox A.L."/>
            <person name="Graham D.E."/>
            <person name="Overbeek R."/>
            <person name="Snead M.A."/>
            <person name="Keller M."/>
            <person name="Aujay M."/>
            <person name="Huber R."/>
            <person name="Feldman R.A."/>
            <person name="Short J.M."/>
            <person name="Olson G.J."/>
            <person name="Swanson R.V."/>
        </authorList>
    </citation>
    <scope>NUCLEOTIDE SEQUENCE [LARGE SCALE GENOMIC DNA]</scope>
    <source>
        <strain evidence="2 3">VF5</strain>
    </source>
</reference>
<feature type="domain" description="DUF302" evidence="1">
    <location>
        <begin position="38"/>
        <end position="98"/>
    </location>
</feature>
<dbReference type="Proteomes" id="UP000000798">
    <property type="component" value="Chromosome"/>
</dbReference>
<dbReference type="Gene3D" id="3.30.310.70">
    <property type="entry name" value="TT1751-like domain"/>
    <property type="match status" value="1"/>
</dbReference>
<accession>O66857</accession>
<dbReference type="PANTHER" id="PTHR38342">
    <property type="entry name" value="SLR5037 PROTEIN"/>
    <property type="match status" value="1"/>
</dbReference>
<keyword evidence="3" id="KW-1185">Reference proteome</keyword>
<protein>
    <recommendedName>
        <fullName evidence="1">DUF302 domain-containing protein</fullName>
    </recommendedName>
</protein>
<dbReference type="KEGG" id="aae:aq_598"/>
<dbReference type="PIR" id="E70353">
    <property type="entry name" value="E70353"/>
</dbReference>
<sequence length="130" mass="14520">MAKMLINVESTKDFEQVVQAVQEKSKENGFGVMSVHEVHKILESKGMPISYKCTIVEICQPKAASQVLSKKPEVSTAMPCRISVYEQDGKVVLSTIAPTELLKLYQADEFKELAEEVENTIKKIMEEAAK</sequence>
<dbReference type="InterPro" id="IPR035923">
    <property type="entry name" value="TT1751-like_sf"/>
</dbReference>
<dbReference type="InterPro" id="IPR016796">
    <property type="entry name" value="UCP021774"/>
</dbReference>
<dbReference type="STRING" id="224324.aq_598"/>
<dbReference type="InterPro" id="IPR005180">
    <property type="entry name" value="DUF302"/>
</dbReference>
<dbReference type="OrthoDB" id="9791067at2"/>
<name>O66857_AQUAE</name>
<dbReference type="eggNOG" id="COG3439">
    <property type="taxonomic scope" value="Bacteria"/>
</dbReference>
<dbReference type="EnsemblBacteria" id="AAC06817">
    <property type="protein sequence ID" value="AAC06817"/>
    <property type="gene ID" value="aq_598"/>
</dbReference>
<dbReference type="EMBL" id="AE000657">
    <property type="protein sequence ID" value="AAC06817.1"/>
    <property type="molecule type" value="Genomic_DNA"/>
</dbReference>
<dbReference type="Pfam" id="PF03625">
    <property type="entry name" value="DUF302"/>
    <property type="match status" value="1"/>
</dbReference>
<dbReference type="SUPFAM" id="SSF103247">
    <property type="entry name" value="TT1751-like"/>
    <property type="match status" value="1"/>
</dbReference>
<proteinExistence type="predicted"/>
<gene>
    <name evidence="2" type="ordered locus">aq_598</name>
</gene>
<organism evidence="2 3">
    <name type="scientific">Aquifex aeolicus (strain VF5)</name>
    <dbReference type="NCBI Taxonomy" id="224324"/>
    <lineage>
        <taxon>Bacteria</taxon>
        <taxon>Pseudomonadati</taxon>
        <taxon>Aquificota</taxon>
        <taxon>Aquificia</taxon>
        <taxon>Aquificales</taxon>
        <taxon>Aquificaceae</taxon>
        <taxon>Aquifex</taxon>
    </lineage>
</organism>
<evidence type="ECO:0000259" key="1">
    <source>
        <dbReference type="Pfam" id="PF03625"/>
    </source>
</evidence>